<dbReference type="RefSeq" id="WP_096406414.1">
    <property type="nucleotide sequence ID" value="NZ_AP017372.2"/>
</dbReference>
<comment type="catalytic activity">
    <reaction evidence="1">
        <text>L-aspartyl-tRNA(Asn) + L-glutamine + ATP + H2O = L-asparaginyl-tRNA(Asn) + L-glutamate + ADP + phosphate + 2 H(+)</text>
        <dbReference type="Rhea" id="RHEA:14513"/>
        <dbReference type="Rhea" id="RHEA-COMP:9674"/>
        <dbReference type="Rhea" id="RHEA-COMP:9677"/>
        <dbReference type="ChEBI" id="CHEBI:15377"/>
        <dbReference type="ChEBI" id="CHEBI:15378"/>
        <dbReference type="ChEBI" id="CHEBI:29985"/>
        <dbReference type="ChEBI" id="CHEBI:30616"/>
        <dbReference type="ChEBI" id="CHEBI:43474"/>
        <dbReference type="ChEBI" id="CHEBI:58359"/>
        <dbReference type="ChEBI" id="CHEBI:78515"/>
        <dbReference type="ChEBI" id="CHEBI:78516"/>
        <dbReference type="ChEBI" id="CHEBI:456216"/>
    </reaction>
</comment>
<dbReference type="Proteomes" id="UP000218890">
    <property type="component" value="Chromosome"/>
</dbReference>
<comment type="catalytic activity">
    <reaction evidence="1">
        <text>L-glutamyl-tRNA(Gln) + L-glutamine + ATP + H2O = L-glutaminyl-tRNA(Gln) + L-glutamate + ADP + phosphate + H(+)</text>
        <dbReference type="Rhea" id="RHEA:17521"/>
        <dbReference type="Rhea" id="RHEA-COMP:9681"/>
        <dbReference type="Rhea" id="RHEA-COMP:9684"/>
        <dbReference type="ChEBI" id="CHEBI:15377"/>
        <dbReference type="ChEBI" id="CHEBI:15378"/>
        <dbReference type="ChEBI" id="CHEBI:29985"/>
        <dbReference type="ChEBI" id="CHEBI:30616"/>
        <dbReference type="ChEBI" id="CHEBI:43474"/>
        <dbReference type="ChEBI" id="CHEBI:58359"/>
        <dbReference type="ChEBI" id="CHEBI:78520"/>
        <dbReference type="ChEBI" id="CHEBI:78521"/>
        <dbReference type="ChEBI" id="CHEBI:456216"/>
    </reaction>
</comment>
<organism evidence="2 3">
    <name type="scientific">Halorhodospira halochloris</name>
    <name type="common">Ectothiorhodospira halochloris</name>
    <dbReference type="NCBI Taxonomy" id="1052"/>
    <lineage>
        <taxon>Bacteria</taxon>
        <taxon>Pseudomonadati</taxon>
        <taxon>Pseudomonadota</taxon>
        <taxon>Gammaproteobacteria</taxon>
        <taxon>Chromatiales</taxon>
        <taxon>Ectothiorhodospiraceae</taxon>
        <taxon>Halorhodospira</taxon>
    </lineage>
</organism>
<evidence type="ECO:0000256" key="1">
    <source>
        <dbReference type="HAMAP-Rule" id="MF_00122"/>
    </source>
</evidence>
<evidence type="ECO:0000313" key="2">
    <source>
        <dbReference type="EMBL" id="BAU56492.1"/>
    </source>
</evidence>
<dbReference type="KEGG" id="hhk:HH1059_24190"/>
<dbReference type="NCBIfam" id="TIGR00135">
    <property type="entry name" value="gatC"/>
    <property type="match status" value="1"/>
</dbReference>
<dbReference type="GO" id="GO:0006450">
    <property type="term" value="P:regulation of translational fidelity"/>
    <property type="evidence" value="ECO:0007669"/>
    <property type="project" value="InterPro"/>
</dbReference>
<keyword evidence="1" id="KW-0067">ATP-binding</keyword>
<dbReference type="InterPro" id="IPR036113">
    <property type="entry name" value="Asp/Glu-ADT_sf_sub_c"/>
</dbReference>
<dbReference type="Pfam" id="PF02686">
    <property type="entry name" value="GatC"/>
    <property type="match status" value="1"/>
</dbReference>
<dbReference type="AlphaFoldDB" id="A0A0X8X7J9"/>
<reference evidence="2" key="1">
    <citation type="submission" date="2016-02" db="EMBL/GenBank/DDBJ databases">
        <title>Halorhodospira halochloris DSM-1059 complete genome, version 2.</title>
        <authorList>
            <person name="Tsukatani Y."/>
        </authorList>
    </citation>
    <scope>NUCLEOTIDE SEQUENCE</scope>
    <source>
        <strain evidence="2">DSM 1059</strain>
    </source>
</reference>
<dbReference type="PANTHER" id="PTHR15004:SF0">
    <property type="entry name" value="GLUTAMYL-TRNA(GLN) AMIDOTRANSFERASE SUBUNIT C, MITOCHONDRIAL"/>
    <property type="match status" value="1"/>
</dbReference>
<dbReference type="Gene3D" id="1.10.20.60">
    <property type="entry name" value="Glu-tRNAGln amidotransferase C subunit, N-terminal domain"/>
    <property type="match status" value="1"/>
</dbReference>
<keyword evidence="1" id="KW-0436">Ligase</keyword>
<dbReference type="PANTHER" id="PTHR15004">
    <property type="entry name" value="GLUTAMYL-TRNA(GLN) AMIDOTRANSFERASE SUBUNIT C, MITOCHONDRIAL"/>
    <property type="match status" value="1"/>
</dbReference>
<comment type="similarity">
    <text evidence="1">Belongs to the GatC family.</text>
</comment>
<dbReference type="GO" id="GO:0006412">
    <property type="term" value="P:translation"/>
    <property type="evidence" value="ECO:0007669"/>
    <property type="project" value="UniProtKB-UniRule"/>
</dbReference>
<name>A0A0X8X7J9_HALHR</name>
<dbReference type="GO" id="GO:0016740">
    <property type="term" value="F:transferase activity"/>
    <property type="evidence" value="ECO:0007669"/>
    <property type="project" value="UniProtKB-KW"/>
</dbReference>
<sequence>MAIEAEEVKVIAHLARIGIEERNVTDYASSLSEILGFVEQMNSVDTTGVEPMSHPLDATQRLRPDEVTEDDRREHYQSGAPAVEAGLYLVPRVVE</sequence>
<accession>A0A0X8X7J9</accession>
<dbReference type="OrthoDB" id="9794326at2"/>
<dbReference type="SUPFAM" id="SSF141000">
    <property type="entry name" value="Glu-tRNAGln amidotransferase C subunit"/>
    <property type="match status" value="1"/>
</dbReference>
<proteinExistence type="inferred from homology"/>
<dbReference type="GO" id="GO:0005524">
    <property type="term" value="F:ATP binding"/>
    <property type="evidence" value="ECO:0007669"/>
    <property type="project" value="UniProtKB-KW"/>
</dbReference>
<keyword evidence="3" id="KW-1185">Reference proteome</keyword>
<dbReference type="GO" id="GO:0050566">
    <property type="term" value="F:asparaginyl-tRNA synthase (glutamine-hydrolyzing) activity"/>
    <property type="evidence" value="ECO:0007669"/>
    <property type="project" value="RHEA"/>
</dbReference>
<evidence type="ECO:0000313" key="3">
    <source>
        <dbReference type="Proteomes" id="UP000218890"/>
    </source>
</evidence>
<keyword evidence="1" id="KW-0547">Nucleotide-binding</keyword>
<keyword evidence="1" id="KW-0648">Protein biosynthesis</keyword>
<dbReference type="EMBL" id="AP017372">
    <property type="protein sequence ID" value="BAU56492.1"/>
    <property type="molecule type" value="Genomic_DNA"/>
</dbReference>
<dbReference type="HAMAP" id="MF_00122">
    <property type="entry name" value="GatC"/>
    <property type="match status" value="1"/>
</dbReference>
<gene>
    <name evidence="1 2" type="primary">gatC</name>
    <name evidence="2" type="ORF">HH1059_24190</name>
</gene>
<comment type="subunit">
    <text evidence="1">Heterotrimer of A, B and C subunits.</text>
</comment>
<dbReference type="GO" id="GO:0050567">
    <property type="term" value="F:glutaminyl-tRNA synthase (glutamine-hydrolyzing) activity"/>
    <property type="evidence" value="ECO:0007669"/>
    <property type="project" value="UniProtKB-UniRule"/>
</dbReference>
<protein>
    <recommendedName>
        <fullName evidence="1">Aspartyl/glutamyl-tRNA(Asn/Gln) amidotransferase subunit C</fullName>
        <shortName evidence="1">Asp/Glu-ADT subunit C</shortName>
        <ecNumber evidence="1">6.3.5.-</ecNumber>
    </recommendedName>
</protein>
<dbReference type="EC" id="6.3.5.-" evidence="1"/>
<dbReference type="InterPro" id="IPR003837">
    <property type="entry name" value="GatC"/>
</dbReference>
<dbReference type="GO" id="GO:0070681">
    <property type="term" value="P:glutaminyl-tRNAGln biosynthesis via transamidation"/>
    <property type="evidence" value="ECO:0007669"/>
    <property type="project" value="TreeGrafter"/>
</dbReference>
<comment type="function">
    <text evidence="1">Allows the formation of correctly charged Asn-tRNA(Asn) or Gln-tRNA(Gln) through the transamidation of misacylated Asp-tRNA(Asn) or Glu-tRNA(Gln) in organisms which lack either or both of asparaginyl-tRNA or glutaminyl-tRNA synthetases. The reaction takes place in the presence of glutamine and ATP through an activated phospho-Asp-tRNA(Asn) or phospho-Glu-tRNA(Gln).</text>
</comment>